<dbReference type="Proteomes" id="UP000012043">
    <property type="component" value="Unassembled WGS sequence"/>
</dbReference>
<comment type="caution">
    <text evidence="2">The sequence shown here is derived from an EMBL/GenBank/DDBJ whole genome shotgun (WGS) entry which is preliminary data.</text>
</comment>
<dbReference type="CDD" id="cd00090">
    <property type="entry name" value="HTH_ARSR"/>
    <property type="match status" value="1"/>
</dbReference>
<dbReference type="GO" id="GO:0003700">
    <property type="term" value="F:DNA-binding transcription factor activity"/>
    <property type="evidence" value="ECO:0007669"/>
    <property type="project" value="InterPro"/>
</dbReference>
<dbReference type="PROSITE" id="PS50987">
    <property type="entry name" value="HTH_ARSR_2"/>
    <property type="match status" value="1"/>
</dbReference>
<dbReference type="InterPro" id="IPR001845">
    <property type="entry name" value="HTH_ArsR_DNA-bd_dom"/>
</dbReference>
<organism evidence="2 3">
    <name type="scientific">Alishewanella aestuarii B11</name>
    <dbReference type="NCBI Taxonomy" id="1197174"/>
    <lineage>
        <taxon>Bacteria</taxon>
        <taxon>Pseudomonadati</taxon>
        <taxon>Pseudomonadota</taxon>
        <taxon>Gammaproteobacteria</taxon>
        <taxon>Alteromonadales</taxon>
        <taxon>Alteromonadaceae</taxon>
        <taxon>Alishewanella</taxon>
    </lineage>
</organism>
<accession>J1Y9B5</accession>
<sequence>MSTLASLLFKEYRRQVLGLLLLHPEQGYHVREIARLTGTQAGTLHKELAKLAEAGILRKTQQGNQTYYQANNDCIVFEELASIMRKTSGLTEVLQVALQPLCSKLSFAAVYGSVASGKAHTGSDVDVLLVGDVTYADAIKNLYPAQQQLGREINPKLYSPEEWHTAVAAQSGFVRQLLASPMLILYGDMNDIRQSDRETAGAY</sequence>
<dbReference type="InterPro" id="IPR036390">
    <property type="entry name" value="WH_DNA-bd_sf"/>
</dbReference>
<evidence type="ECO:0000313" key="2">
    <source>
        <dbReference type="EMBL" id="EJI84340.1"/>
    </source>
</evidence>
<name>J1Y9B5_9ALTE</name>
<dbReference type="InterPro" id="IPR043519">
    <property type="entry name" value="NT_sf"/>
</dbReference>
<feature type="domain" description="HTH arsR-type" evidence="1">
    <location>
        <begin position="1"/>
        <end position="95"/>
    </location>
</feature>
<dbReference type="SUPFAM" id="SSF81301">
    <property type="entry name" value="Nucleotidyltransferase"/>
    <property type="match status" value="1"/>
</dbReference>
<dbReference type="GO" id="GO:0016779">
    <property type="term" value="F:nucleotidyltransferase activity"/>
    <property type="evidence" value="ECO:0007669"/>
    <property type="project" value="InterPro"/>
</dbReference>
<dbReference type="SUPFAM" id="SSF46785">
    <property type="entry name" value="Winged helix' DNA-binding domain"/>
    <property type="match status" value="1"/>
</dbReference>
<gene>
    <name evidence="2" type="ORF">AEST_27830</name>
</gene>
<dbReference type="EMBL" id="ALAB01000037">
    <property type="protein sequence ID" value="EJI84340.1"/>
    <property type="molecule type" value="Genomic_DNA"/>
</dbReference>
<proteinExistence type="predicted"/>
<dbReference type="PATRIC" id="fig|1197174.4.peg.2722"/>
<dbReference type="InterPro" id="IPR011991">
    <property type="entry name" value="ArsR-like_HTH"/>
</dbReference>
<dbReference type="SMART" id="SM00418">
    <property type="entry name" value="HTH_ARSR"/>
    <property type="match status" value="1"/>
</dbReference>
<evidence type="ECO:0000259" key="1">
    <source>
        <dbReference type="PROSITE" id="PS50987"/>
    </source>
</evidence>
<evidence type="ECO:0000313" key="3">
    <source>
        <dbReference type="Proteomes" id="UP000012043"/>
    </source>
</evidence>
<dbReference type="InterPro" id="IPR036388">
    <property type="entry name" value="WH-like_DNA-bd_sf"/>
</dbReference>
<dbReference type="Gene3D" id="3.30.460.10">
    <property type="entry name" value="Beta Polymerase, domain 2"/>
    <property type="match status" value="1"/>
</dbReference>
<dbReference type="Pfam" id="PF01909">
    <property type="entry name" value="NTP_transf_2"/>
    <property type="match status" value="1"/>
</dbReference>
<reference evidence="2 3" key="1">
    <citation type="journal article" date="2012" name="J. Bacteriol.">
        <title>Genome Sequence of Pectin-Degrading Alishewanella aestuarii Strain B11T, Isolated from Tidal Flat Sediment.</title>
        <authorList>
            <person name="Jung J."/>
            <person name="Choi S."/>
            <person name="Chun J."/>
            <person name="Park W."/>
        </authorList>
    </citation>
    <scope>NUCLEOTIDE SEQUENCE [LARGE SCALE GENOMIC DNA]</scope>
    <source>
        <strain evidence="2 3">B11</strain>
    </source>
</reference>
<keyword evidence="3" id="KW-1185">Reference proteome</keyword>
<dbReference type="CDD" id="cd05403">
    <property type="entry name" value="NT_KNTase_like"/>
    <property type="match status" value="1"/>
</dbReference>
<dbReference type="InterPro" id="IPR002934">
    <property type="entry name" value="Polymerase_NTP_transf_dom"/>
</dbReference>
<dbReference type="Gene3D" id="1.10.10.10">
    <property type="entry name" value="Winged helix-like DNA-binding domain superfamily/Winged helix DNA-binding domain"/>
    <property type="match status" value="1"/>
</dbReference>
<protein>
    <submittedName>
        <fullName evidence="2">Putative nucleotidyltransferase</fullName>
    </submittedName>
</protein>
<keyword evidence="2" id="KW-0808">Transferase</keyword>
<dbReference type="AlphaFoldDB" id="J1Y9B5"/>